<evidence type="ECO:0000256" key="3">
    <source>
        <dbReference type="ARBA" id="ARBA00022801"/>
    </source>
</evidence>
<dbReference type="GO" id="GO:0003677">
    <property type="term" value="F:DNA binding"/>
    <property type="evidence" value="ECO:0007669"/>
    <property type="project" value="InterPro"/>
</dbReference>
<dbReference type="InterPro" id="IPR013520">
    <property type="entry name" value="Ribonucl_H"/>
</dbReference>
<feature type="short sequence motif" description="DEAH box" evidence="6">
    <location>
        <begin position="459"/>
        <end position="462"/>
    </location>
</feature>
<dbReference type="CDD" id="cd06127">
    <property type="entry name" value="DEDDh"/>
    <property type="match status" value="1"/>
</dbReference>
<dbReference type="PANTHER" id="PTHR11472:SF34">
    <property type="entry name" value="REGULATOR OF TELOMERE ELONGATION HELICASE 1"/>
    <property type="match status" value="1"/>
</dbReference>
<reference evidence="9 10" key="1">
    <citation type="submission" date="2019-03" db="EMBL/GenBank/DDBJ databases">
        <title>Complete genome sequence of Paenisporosarcina antarctica CGMCC 1.6503T.</title>
        <authorList>
            <person name="Rong J.-C."/>
            <person name="Chi N.-Y."/>
            <person name="Zhang Q.-F."/>
        </authorList>
    </citation>
    <scope>NUCLEOTIDE SEQUENCE [LARGE SCALE GENOMIC DNA]</scope>
    <source>
        <strain evidence="9 10">CGMCC 1.6503</strain>
    </source>
</reference>
<dbReference type="EMBL" id="CP038015">
    <property type="protein sequence ID" value="QBP41308.1"/>
    <property type="molecule type" value="Genomic_DNA"/>
</dbReference>
<dbReference type="NCBIfam" id="NF005981">
    <property type="entry name" value="PRK08074.1"/>
    <property type="match status" value="1"/>
</dbReference>
<dbReference type="InterPro" id="IPR006555">
    <property type="entry name" value="ATP-dep_Helicase_C"/>
</dbReference>
<dbReference type="AlphaFoldDB" id="A0A4P6ZYL1"/>
<keyword evidence="5 6" id="KW-0067">ATP-binding</keyword>
<name>A0A4P6ZYL1_9BACL</name>
<keyword evidence="9" id="KW-0347">Helicase</keyword>
<feature type="domain" description="Helicase ATP-binding" evidence="8">
    <location>
        <begin position="246"/>
        <end position="525"/>
    </location>
</feature>
<keyword evidence="10" id="KW-1185">Reference proteome</keyword>
<organism evidence="9 10">
    <name type="scientific">Paenisporosarcina antarctica</name>
    <dbReference type="NCBI Taxonomy" id="417367"/>
    <lineage>
        <taxon>Bacteria</taxon>
        <taxon>Bacillati</taxon>
        <taxon>Bacillota</taxon>
        <taxon>Bacilli</taxon>
        <taxon>Bacillales</taxon>
        <taxon>Caryophanaceae</taxon>
        <taxon>Paenisporosarcina</taxon>
    </lineage>
</organism>
<dbReference type="Pfam" id="PF00929">
    <property type="entry name" value="RNase_T"/>
    <property type="match status" value="1"/>
</dbReference>
<dbReference type="Pfam" id="PF00270">
    <property type="entry name" value="DEAD"/>
    <property type="match status" value="1"/>
</dbReference>
<evidence type="ECO:0000313" key="10">
    <source>
        <dbReference type="Proteomes" id="UP000294292"/>
    </source>
</evidence>
<dbReference type="GO" id="GO:0006260">
    <property type="term" value="P:DNA replication"/>
    <property type="evidence" value="ECO:0007669"/>
    <property type="project" value="InterPro"/>
</dbReference>
<gene>
    <name evidence="6 7 9" type="primary">dinG</name>
    <name evidence="9" type="ORF">E2636_09270</name>
</gene>
<dbReference type="Proteomes" id="UP000294292">
    <property type="component" value="Chromosome"/>
</dbReference>
<dbReference type="OrthoDB" id="9803913at2"/>
<dbReference type="GO" id="GO:0003887">
    <property type="term" value="F:DNA-directed DNA polymerase activity"/>
    <property type="evidence" value="ECO:0007669"/>
    <property type="project" value="InterPro"/>
</dbReference>
<dbReference type="InterPro" id="IPR006310">
    <property type="entry name" value="DinG"/>
</dbReference>
<dbReference type="InterPro" id="IPR011545">
    <property type="entry name" value="DEAD/DEAH_box_helicase_dom"/>
</dbReference>
<dbReference type="EC" id="3.1.-.-" evidence="6 7"/>
<evidence type="ECO:0000256" key="6">
    <source>
        <dbReference type="HAMAP-Rule" id="MF_02206"/>
    </source>
</evidence>
<accession>A0A4P6ZYL1</accession>
<dbReference type="RefSeq" id="WP_134209950.1">
    <property type="nucleotide sequence ID" value="NZ_CP038015.1"/>
</dbReference>
<dbReference type="InterPro" id="IPR045028">
    <property type="entry name" value="DinG/Rad3-like"/>
</dbReference>
<dbReference type="SMART" id="SM00491">
    <property type="entry name" value="HELICc2"/>
    <property type="match status" value="1"/>
</dbReference>
<dbReference type="InterPro" id="IPR014013">
    <property type="entry name" value="Helic_SF1/SF2_ATP-bd_DinG/Rad3"/>
</dbReference>
<dbReference type="GO" id="GO:0016818">
    <property type="term" value="F:hydrolase activity, acting on acid anhydrides, in phosphorus-containing anhydrides"/>
    <property type="evidence" value="ECO:0007669"/>
    <property type="project" value="InterPro"/>
</dbReference>
<evidence type="ECO:0000256" key="1">
    <source>
        <dbReference type="ARBA" id="ARBA00022722"/>
    </source>
</evidence>
<dbReference type="SUPFAM" id="SSF53098">
    <property type="entry name" value="Ribonuclease H-like"/>
    <property type="match status" value="1"/>
</dbReference>
<dbReference type="InterPro" id="IPR036397">
    <property type="entry name" value="RNaseH_sf"/>
</dbReference>
<dbReference type="PROSITE" id="PS51193">
    <property type="entry name" value="HELICASE_ATP_BIND_2"/>
    <property type="match status" value="1"/>
</dbReference>
<keyword evidence="2 6" id="KW-0547">Nucleotide-binding</keyword>
<comment type="similarity">
    <text evidence="6 7">Belongs to the helicase family. DinG subfamily. Type 2 sub-subfamily.</text>
</comment>
<evidence type="ECO:0000256" key="4">
    <source>
        <dbReference type="ARBA" id="ARBA00022839"/>
    </source>
</evidence>
<dbReference type="InterPro" id="IPR027417">
    <property type="entry name" value="P-loop_NTPase"/>
</dbReference>
<dbReference type="NCBIfam" id="TIGR01407">
    <property type="entry name" value="dinG_rel"/>
    <property type="match status" value="1"/>
</dbReference>
<dbReference type="GO" id="GO:0005524">
    <property type="term" value="F:ATP binding"/>
    <property type="evidence" value="ECO:0007669"/>
    <property type="project" value="UniProtKB-UniRule"/>
</dbReference>
<evidence type="ECO:0000313" key="9">
    <source>
        <dbReference type="EMBL" id="QBP41308.1"/>
    </source>
</evidence>
<dbReference type="NCBIfam" id="TIGR00573">
    <property type="entry name" value="dnaq"/>
    <property type="match status" value="1"/>
</dbReference>
<dbReference type="GO" id="GO:0008408">
    <property type="term" value="F:3'-5' exonuclease activity"/>
    <property type="evidence" value="ECO:0007669"/>
    <property type="project" value="UniProtKB-UniRule"/>
</dbReference>
<dbReference type="GO" id="GO:0003678">
    <property type="term" value="F:DNA helicase activity"/>
    <property type="evidence" value="ECO:0007669"/>
    <property type="project" value="TreeGrafter"/>
</dbReference>
<dbReference type="Pfam" id="PF13307">
    <property type="entry name" value="Helicase_C_2"/>
    <property type="match status" value="1"/>
</dbReference>
<sequence length="927" mass="106457">MLSPTYAIVDIETTGHSPVKGDRMIQFAVVFVKDWKIQSTYTTFIQPGKKIPFFIQDLTNISDEDVKQAPIFEEVAGDVFDMLENCIFVAHNTNFDLSFVQAEFKRIGFPLWKGKKMDTVELSRLLFPTSFSYKLQDITLERGIEMTNAHRADDDAYATAELFIECMKEIEKLPIQTLEHIHKRSFQLKYDSSSLFFEALQKKRLMIVKDDLDIYKGIALRRKQVQPGPVESSTYYPETKNQKRLFFSEGLKDFKERDGQFQMMDSIWQTFQAKDEIAIEASTGIGKTLSYLMPSYFHAKQQGKKVLISTYTSHLMEQLVEVEVPKLEAIVKNKVNVAILKGARHYMDLHRFEELLRAEDESYDDTFTICQLLVWLTTTVTGDLGELNTSSGGQYFLDKVRKNAFSIKTSEVSNHDFHSYALAQSHQADLLITNHAMLFTDKHRLEPLLTNEITSFVIDEAHQFVQAANAREERIFSYTQWRYVFGQLGTRDQEQLTSSFAKVLENHGVNTIGPFEELDRIYARCSSKFDEAVQSLVQNVRGKSTHKSHSKQTILLEELSLDYALLEEVYQYLQRWITIAQNLLDRLSKSLLDSTHVDKLVTAEWQYWLNEMKIKTGEWIDIFLSSPKEYSVWIELDRRSIPSSLHVYKKPINSTHAVDEVFNEWRGNAAIVWTSGTLSVPGNSRFIVNKLGLPESVQIKTYNASRDFYQGANLFIVDDMPDIQNVSQSDFIDAVADAVIQTVLVTEGRCFVLFTSQDMLRKTVDLIQDTTLLEGYMLFAQGMTSGSRMKLLKSFQRFRKSVLFGTNSFWEGVDVPGDALSAVIMVRLPFSSPDEPVFKTQAQRLTKQGINSFSSLALPEAILRFRQGFGRLIRSSSDRGVFIVLDRRIQSKSYGKEFIRALPDIPVKKVSLEDMVLDLEHWYNEKV</sequence>
<evidence type="ECO:0000256" key="5">
    <source>
        <dbReference type="ARBA" id="ARBA00022840"/>
    </source>
</evidence>
<feature type="binding site" evidence="6">
    <location>
        <begin position="281"/>
        <end position="288"/>
    </location>
    <ligand>
        <name>ATP</name>
        <dbReference type="ChEBI" id="CHEBI:30616"/>
    </ligand>
</feature>
<comment type="function">
    <text evidence="6 7">3'-5' exonuclease.</text>
</comment>
<dbReference type="SMART" id="SM00479">
    <property type="entry name" value="EXOIII"/>
    <property type="match status" value="1"/>
</dbReference>
<dbReference type="SUPFAM" id="SSF52540">
    <property type="entry name" value="P-loop containing nucleoside triphosphate hydrolases"/>
    <property type="match status" value="2"/>
</dbReference>
<evidence type="ECO:0000256" key="7">
    <source>
        <dbReference type="RuleBase" id="RU364106"/>
    </source>
</evidence>
<dbReference type="KEGG" id="panc:E2636_09270"/>
<evidence type="ECO:0000259" key="8">
    <source>
        <dbReference type="PROSITE" id="PS51193"/>
    </source>
</evidence>
<dbReference type="Gene3D" id="3.30.420.10">
    <property type="entry name" value="Ribonuclease H-like superfamily/Ribonuclease H"/>
    <property type="match status" value="1"/>
</dbReference>
<dbReference type="FunFam" id="3.30.420.10:FF:000045">
    <property type="entry name" value="3'-5' exonuclease DinG"/>
    <property type="match status" value="1"/>
</dbReference>
<dbReference type="InterPro" id="IPR012337">
    <property type="entry name" value="RNaseH-like_sf"/>
</dbReference>
<dbReference type="InterPro" id="IPR006054">
    <property type="entry name" value="DnaQ"/>
</dbReference>
<protein>
    <recommendedName>
        <fullName evidence="6 7">3'-5' exonuclease DinG</fullName>
        <ecNumber evidence="6 7">3.1.-.-</ecNumber>
    </recommendedName>
</protein>
<evidence type="ECO:0000256" key="2">
    <source>
        <dbReference type="ARBA" id="ARBA00022741"/>
    </source>
</evidence>
<keyword evidence="3 6" id="KW-0378">Hydrolase</keyword>
<proteinExistence type="inferred from homology"/>
<keyword evidence="4 6" id="KW-0269">Exonuclease</keyword>
<dbReference type="Gene3D" id="3.40.50.300">
    <property type="entry name" value="P-loop containing nucleotide triphosphate hydrolases"/>
    <property type="match status" value="2"/>
</dbReference>
<dbReference type="HAMAP" id="MF_02206">
    <property type="entry name" value="DinG_exonucl"/>
    <property type="match status" value="1"/>
</dbReference>
<dbReference type="PANTHER" id="PTHR11472">
    <property type="entry name" value="DNA REPAIR DEAD HELICASE RAD3/XP-D SUBFAMILY MEMBER"/>
    <property type="match status" value="1"/>
</dbReference>
<keyword evidence="1 6" id="KW-0540">Nuclease</keyword>